<accession>A0ABW0ZVA3</accession>
<keyword evidence="2" id="KW-1185">Reference proteome</keyword>
<proteinExistence type="predicted"/>
<dbReference type="RefSeq" id="WP_378282837.1">
    <property type="nucleotide sequence ID" value="NZ_JBHSON010000020.1"/>
</dbReference>
<evidence type="ECO:0008006" key="3">
    <source>
        <dbReference type="Google" id="ProtNLM"/>
    </source>
</evidence>
<evidence type="ECO:0000313" key="1">
    <source>
        <dbReference type="EMBL" id="MFC5747220.1"/>
    </source>
</evidence>
<organism evidence="1 2">
    <name type="scientific">Actinomadura rugatobispora</name>
    <dbReference type="NCBI Taxonomy" id="1994"/>
    <lineage>
        <taxon>Bacteria</taxon>
        <taxon>Bacillati</taxon>
        <taxon>Actinomycetota</taxon>
        <taxon>Actinomycetes</taxon>
        <taxon>Streptosporangiales</taxon>
        <taxon>Thermomonosporaceae</taxon>
        <taxon>Actinomadura</taxon>
    </lineage>
</organism>
<dbReference type="Proteomes" id="UP001596074">
    <property type="component" value="Unassembled WGS sequence"/>
</dbReference>
<comment type="caution">
    <text evidence="1">The sequence shown here is derived from an EMBL/GenBank/DDBJ whole genome shotgun (WGS) entry which is preliminary data.</text>
</comment>
<gene>
    <name evidence="1" type="ORF">ACFPZN_16450</name>
</gene>
<sequence length="101" mass="11457">MSDFRARYERHVQHVLNGDVRSALAEMVQENLPQVFEGVTVPGRVVHSLRIVDVRQEGDTWVGETVYTTPEGKIGLRSIWEEHGGEWLAARLENFPVQDAS</sequence>
<dbReference type="EMBL" id="JBHSON010000020">
    <property type="protein sequence ID" value="MFC5747220.1"/>
    <property type="molecule type" value="Genomic_DNA"/>
</dbReference>
<evidence type="ECO:0000313" key="2">
    <source>
        <dbReference type="Proteomes" id="UP001596074"/>
    </source>
</evidence>
<reference evidence="2" key="1">
    <citation type="journal article" date="2019" name="Int. J. Syst. Evol. Microbiol.">
        <title>The Global Catalogue of Microorganisms (GCM) 10K type strain sequencing project: providing services to taxonomists for standard genome sequencing and annotation.</title>
        <authorList>
            <consortium name="The Broad Institute Genomics Platform"/>
            <consortium name="The Broad Institute Genome Sequencing Center for Infectious Disease"/>
            <person name="Wu L."/>
            <person name="Ma J."/>
        </authorList>
    </citation>
    <scope>NUCLEOTIDE SEQUENCE [LARGE SCALE GENOMIC DNA]</scope>
    <source>
        <strain evidence="2">KCTC 42087</strain>
    </source>
</reference>
<protein>
    <recommendedName>
        <fullName evidence="3">Nuclear transport factor 2 family protein</fullName>
    </recommendedName>
</protein>
<name>A0ABW0ZVA3_9ACTN</name>